<evidence type="ECO:0000259" key="6">
    <source>
        <dbReference type="Pfam" id="PF01368"/>
    </source>
</evidence>
<organism evidence="10 11">
    <name type="scientific">Domibacillus aminovorans</name>
    <dbReference type="NCBI Taxonomy" id="29332"/>
    <lineage>
        <taxon>Bacteria</taxon>
        <taxon>Bacillati</taxon>
        <taxon>Bacillota</taxon>
        <taxon>Bacilli</taxon>
        <taxon>Bacillales</taxon>
        <taxon>Bacillaceae</taxon>
        <taxon>Domibacillus</taxon>
    </lineage>
</organism>
<dbReference type="InterPro" id="IPR018779">
    <property type="entry name" value="RecJ_C"/>
</dbReference>
<dbReference type="Proteomes" id="UP000077271">
    <property type="component" value="Unassembled WGS sequence"/>
</dbReference>
<evidence type="ECO:0000259" key="9">
    <source>
        <dbReference type="Pfam" id="PF17768"/>
    </source>
</evidence>
<dbReference type="OrthoDB" id="9809852at2"/>
<dbReference type="Pfam" id="PF17768">
    <property type="entry name" value="RecJ_OB"/>
    <property type="match status" value="1"/>
</dbReference>
<feature type="domain" description="DHHA1" evidence="7">
    <location>
        <begin position="347"/>
        <end position="439"/>
    </location>
</feature>
<dbReference type="Gene3D" id="3.90.1640.30">
    <property type="match status" value="1"/>
</dbReference>
<dbReference type="Pfam" id="PF10141">
    <property type="entry name" value="ssDNA-exonuc_C"/>
    <property type="match status" value="1"/>
</dbReference>
<dbReference type="PANTHER" id="PTHR30255">
    <property type="entry name" value="SINGLE-STRANDED-DNA-SPECIFIC EXONUCLEASE RECJ"/>
    <property type="match status" value="1"/>
</dbReference>
<evidence type="ECO:0000256" key="5">
    <source>
        <dbReference type="ARBA" id="ARBA00022839"/>
    </source>
</evidence>
<accession>A0A177KRX9</accession>
<dbReference type="Pfam" id="PF02272">
    <property type="entry name" value="DHHA1"/>
    <property type="match status" value="1"/>
</dbReference>
<feature type="domain" description="Single-stranded-DNA-specific exonuclease RecJ C-terminal" evidence="8">
    <location>
        <begin position="568"/>
        <end position="762"/>
    </location>
</feature>
<keyword evidence="3" id="KW-0540">Nuclease</keyword>
<dbReference type="SUPFAM" id="SSF64182">
    <property type="entry name" value="DHH phosphoesterases"/>
    <property type="match status" value="1"/>
</dbReference>
<dbReference type="InterPro" id="IPR004610">
    <property type="entry name" value="RecJ"/>
</dbReference>
<evidence type="ECO:0000256" key="2">
    <source>
        <dbReference type="ARBA" id="ARBA00019841"/>
    </source>
</evidence>
<sequence>MLKSKMRWIVRDMDRQKSEKFAAEIEMSPLAASLLLSRGIDNVSAARAFLFEEGVSFHDPYLLKDMDKAIDRIKQAKEHNEPVLVFGDYDADGVSSTAVLMTALRDYGIRAEYYIPNRFTEGYGPNEQAFRNAKESGFGLIMTVDTGISAIHEAQVAKEIGIDLIITDHHEPGPKLPEALAIIHPKHPDGSYPFGYLAGVGVAFKVAHALYEYVPEQLLDLAAIGTIADLVPLNGENRLLAKKGLAALRQSERPGIVAMCQQMGTEQSSIDEETVGFMIGPRINAAGRLDDAGPAADLMMTEDMEEALMLAEEIDAMNKERQSIVNEMAKEAIDIVNRDFPPDQFPVIIVGKEGWNPGVVGIVASRLTDTFYRPAIVLGFDREKGIAKGSARSINGFDLFQSLSTCRDILPHFGGHPMAAGMTLSIDDVDELRSRMVKIANETLTEEDFIPIVNVDAEADIVDVSVQSIEELRKLAPFGMNNPKPLFFIKDAKLATMKKIGANQTHLKVALEREGQTIDGVGFGMGEYADQIAKASDVSVIGELSINEWNNMRRPQLMLRDMRVDDCQLFDMRGGQPVSKWYVDVPENRIGIAFSTKIKTADPSIYTLTTIAEAAALSIDEKNIVFIDLPEDESIIQALLGGKNPARIYAHFNSREGHFFSTIPTRDHFKRYYAFLLQRESFDVKNQGDLFAKKQGWSYDTIRFMSKVFLELGFVKINEGKIEVQKGAEKRDLSESPAYNRKQTQYKLEQKLLYSSYRELKDVIDKWIKQPASYREEREK</sequence>
<evidence type="ECO:0000256" key="4">
    <source>
        <dbReference type="ARBA" id="ARBA00022801"/>
    </source>
</evidence>
<feature type="domain" description="RecJ OB" evidence="9">
    <location>
        <begin position="455"/>
        <end position="561"/>
    </location>
</feature>
<comment type="similarity">
    <text evidence="1">Belongs to the RecJ family.</text>
</comment>
<proteinExistence type="inferred from homology"/>
<dbReference type="InterPro" id="IPR041122">
    <property type="entry name" value="RecJ_OB"/>
</dbReference>
<keyword evidence="4" id="KW-0378">Hydrolase</keyword>
<dbReference type="AlphaFoldDB" id="A0A177KRX9"/>
<dbReference type="GO" id="GO:0008409">
    <property type="term" value="F:5'-3' exonuclease activity"/>
    <property type="evidence" value="ECO:0007669"/>
    <property type="project" value="InterPro"/>
</dbReference>
<dbReference type="Gene3D" id="3.10.310.30">
    <property type="match status" value="1"/>
</dbReference>
<evidence type="ECO:0000313" key="11">
    <source>
        <dbReference type="Proteomes" id="UP000077271"/>
    </source>
</evidence>
<keyword evidence="5 10" id="KW-0269">Exonuclease</keyword>
<evidence type="ECO:0000313" key="10">
    <source>
        <dbReference type="EMBL" id="OAH56110.1"/>
    </source>
</evidence>
<dbReference type="InterPro" id="IPR001667">
    <property type="entry name" value="DDH_dom"/>
</dbReference>
<reference evidence="10 11" key="1">
    <citation type="submission" date="2016-01" db="EMBL/GenBank/DDBJ databases">
        <title>Investigation of taxonomic status of Bacillus aminovorans.</title>
        <authorList>
            <person name="Verma A."/>
            <person name="Pal Y."/>
            <person name="Krishnamurthi S."/>
        </authorList>
    </citation>
    <scope>NUCLEOTIDE SEQUENCE [LARGE SCALE GENOMIC DNA]</scope>
    <source>
        <strain evidence="10 11">DSM 4337</strain>
    </source>
</reference>
<dbReference type="Pfam" id="PF01368">
    <property type="entry name" value="DHH"/>
    <property type="match status" value="1"/>
</dbReference>
<dbReference type="InterPro" id="IPR051673">
    <property type="entry name" value="SSDNA_exonuclease_RecJ"/>
</dbReference>
<evidence type="ECO:0000256" key="3">
    <source>
        <dbReference type="ARBA" id="ARBA00022722"/>
    </source>
</evidence>
<evidence type="ECO:0000256" key="1">
    <source>
        <dbReference type="ARBA" id="ARBA00005915"/>
    </source>
</evidence>
<feature type="domain" description="DDH" evidence="6">
    <location>
        <begin position="83"/>
        <end position="226"/>
    </location>
</feature>
<dbReference type="EMBL" id="LQWZ01000023">
    <property type="protein sequence ID" value="OAH56110.1"/>
    <property type="molecule type" value="Genomic_DNA"/>
</dbReference>
<dbReference type="InterPro" id="IPR003156">
    <property type="entry name" value="DHHA1_dom"/>
</dbReference>
<dbReference type="GO" id="GO:0003676">
    <property type="term" value="F:nucleic acid binding"/>
    <property type="evidence" value="ECO:0007669"/>
    <property type="project" value="InterPro"/>
</dbReference>
<dbReference type="PANTHER" id="PTHR30255:SF2">
    <property type="entry name" value="SINGLE-STRANDED-DNA-SPECIFIC EXONUCLEASE RECJ"/>
    <property type="match status" value="1"/>
</dbReference>
<dbReference type="NCBIfam" id="TIGR00644">
    <property type="entry name" value="recJ"/>
    <property type="match status" value="1"/>
</dbReference>
<dbReference type="RefSeq" id="WP_018394028.1">
    <property type="nucleotide sequence ID" value="NZ_LQWZ01000023.1"/>
</dbReference>
<dbReference type="InterPro" id="IPR038763">
    <property type="entry name" value="DHH_sf"/>
</dbReference>
<evidence type="ECO:0000259" key="8">
    <source>
        <dbReference type="Pfam" id="PF10141"/>
    </source>
</evidence>
<dbReference type="GO" id="GO:0006310">
    <property type="term" value="P:DNA recombination"/>
    <property type="evidence" value="ECO:0007669"/>
    <property type="project" value="InterPro"/>
</dbReference>
<dbReference type="GO" id="GO:0006281">
    <property type="term" value="P:DNA repair"/>
    <property type="evidence" value="ECO:0007669"/>
    <property type="project" value="InterPro"/>
</dbReference>
<comment type="caution">
    <text evidence="10">The sequence shown here is derived from an EMBL/GenBank/DDBJ whole genome shotgun (WGS) entry which is preliminary data.</text>
</comment>
<gene>
    <name evidence="10" type="ORF">AWH48_05410</name>
</gene>
<protein>
    <recommendedName>
        <fullName evidence="2">Single-stranded-DNA-specific exonuclease RecJ</fullName>
    </recommendedName>
</protein>
<name>A0A177KRX9_9BACI</name>
<evidence type="ECO:0000259" key="7">
    <source>
        <dbReference type="Pfam" id="PF02272"/>
    </source>
</evidence>